<dbReference type="Pfam" id="PF03772">
    <property type="entry name" value="Competence"/>
    <property type="match status" value="1"/>
</dbReference>
<dbReference type="OrthoDB" id="9761531at2"/>
<evidence type="ECO:0000313" key="8">
    <source>
        <dbReference type="EMBL" id="TDK19969.1"/>
    </source>
</evidence>
<comment type="subcellular location">
    <subcellularLocation>
        <location evidence="1">Cell membrane</location>
        <topology evidence="1">Multi-pass membrane protein</topology>
    </subcellularLocation>
</comment>
<dbReference type="CDD" id="cd07731">
    <property type="entry name" value="ComA-like_MBL-fold"/>
    <property type="match status" value="1"/>
</dbReference>
<reference evidence="8 9" key="1">
    <citation type="submission" date="2019-03" db="EMBL/GenBank/DDBJ databases">
        <title>Luteimonas zhaokaii sp.nov., isolated from the rectal contents of Plateau pika in Yushu, Qinghai Province, China.</title>
        <authorList>
            <person name="Zhang G."/>
        </authorList>
    </citation>
    <scope>NUCLEOTIDE SEQUENCE [LARGE SCALE GENOMIC DNA]</scope>
    <source>
        <strain evidence="8 9">B9</strain>
    </source>
</reference>
<proteinExistence type="predicted"/>
<feature type="domain" description="Metallo-beta-lactamase" evidence="7">
    <location>
        <begin position="531"/>
        <end position="716"/>
    </location>
</feature>
<feature type="transmembrane region" description="Helical" evidence="6">
    <location>
        <begin position="416"/>
        <end position="436"/>
    </location>
</feature>
<feature type="transmembrane region" description="Helical" evidence="6">
    <location>
        <begin position="382"/>
        <end position="404"/>
    </location>
</feature>
<dbReference type="NCBIfam" id="TIGR00360">
    <property type="entry name" value="ComEC_N-term"/>
    <property type="match status" value="1"/>
</dbReference>
<evidence type="ECO:0000256" key="5">
    <source>
        <dbReference type="ARBA" id="ARBA00023136"/>
    </source>
</evidence>
<dbReference type="EMBL" id="SMTF01000021">
    <property type="protein sequence ID" value="TDK19969.1"/>
    <property type="molecule type" value="Genomic_DNA"/>
</dbReference>
<feature type="transmembrane region" description="Helical" evidence="6">
    <location>
        <begin position="352"/>
        <end position="370"/>
    </location>
</feature>
<evidence type="ECO:0000313" key="9">
    <source>
        <dbReference type="Proteomes" id="UP000294796"/>
    </source>
</evidence>
<evidence type="ECO:0000259" key="7">
    <source>
        <dbReference type="SMART" id="SM00849"/>
    </source>
</evidence>
<keyword evidence="2" id="KW-1003">Cell membrane</keyword>
<evidence type="ECO:0000256" key="3">
    <source>
        <dbReference type="ARBA" id="ARBA00022692"/>
    </source>
</evidence>
<evidence type="ECO:0000256" key="2">
    <source>
        <dbReference type="ARBA" id="ARBA00022475"/>
    </source>
</evidence>
<keyword evidence="9" id="KW-1185">Reference proteome</keyword>
<feature type="transmembrane region" description="Helical" evidence="6">
    <location>
        <begin position="31"/>
        <end position="49"/>
    </location>
</feature>
<dbReference type="PANTHER" id="PTHR30619:SF1">
    <property type="entry name" value="RECOMBINATION PROTEIN 2"/>
    <property type="match status" value="1"/>
</dbReference>
<name>A0A4R5TPL5_9GAMM</name>
<organism evidence="8 9">
    <name type="scientific">Luteimonas aestuarii</name>
    <dbReference type="NCBI Taxonomy" id="453837"/>
    <lineage>
        <taxon>Bacteria</taxon>
        <taxon>Pseudomonadati</taxon>
        <taxon>Pseudomonadota</taxon>
        <taxon>Gammaproteobacteria</taxon>
        <taxon>Lysobacterales</taxon>
        <taxon>Lysobacteraceae</taxon>
        <taxon>Luteimonas</taxon>
    </lineage>
</organism>
<sequence length="790" mass="85085">MTAAARTPPVGIAVAASLALGTTAALRLPAWPHWVLSAAVLLAGLLLWWRPGRVRVAGALLAGFGLCGLHGSHAMSLRLPLAQERSDIALAGQVIGLPEHEATRTRFEFRVARSDDMPAFLRGRKLRLSWYDGWGAVDERRFAIAPGSEWRFTARVRAPRGLRNPGWFDAEKHALAHRIAAIGYLRAAEPVQRLSDAGGIDGWRHDVAMRIEAAIPQDSSRYVRALAIGDTRALTDADWETLRATGLTHLIAISGFHVGLAAGFFALLAAGVWWLLPGLARRMPRPQAAALVAFVGGLGYAAVAGFELPTVRTVLMIGVVALARLWRSHASVADALAMAAIAILLVDPLSVLGAGFWLSFAGVAWLVWCLPRATSVPVVRGFLTAQGVATLGLLPLTAILFGQASVAGPLANLVAIPWWSLVVVPLSLIGTALEALHVGWGDAAWRAAAWCFDPSWRLFAWMGTSPFALWWLPEARWFALPLALLGAFWLMLPRGVPGKSLAVLLLLPLLWPDRQLPRHGEVEVMVFDVGQGLSVLVRTARHALLYDMGPAMPHGFDAGEQVVSPALHALGVRRLDVAVVSHADADHVGGYDAVRRRFPVAVAFAPLEAAMAGTAPCLAGSAWTMDGVRFEFLHPDVHFPPFRNEASCVLRVAGEHGVVLLPGDIGEVVERTLARNQPDAVRADVVLMAHHGSRHSSDARFIAATGASHAVVSAGYGNRFGHPHPDILQRWQVAGAEVPSTAEGGALRIRLQRDGVRIDARRQTHRRPWDAAHRQARLQVEAGGVSYRPD</sequence>
<dbReference type="Gene3D" id="3.60.15.10">
    <property type="entry name" value="Ribonuclease Z/Hydroxyacylglutathione hydrolase-like"/>
    <property type="match status" value="1"/>
</dbReference>
<dbReference type="InterPro" id="IPR001279">
    <property type="entry name" value="Metallo-B-lactamas"/>
</dbReference>
<dbReference type="AlphaFoldDB" id="A0A4R5TPL5"/>
<dbReference type="InterPro" id="IPR035681">
    <property type="entry name" value="ComA-like_MBL"/>
</dbReference>
<feature type="transmembrane region" description="Helical" evidence="6">
    <location>
        <begin position="288"/>
        <end position="308"/>
    </location>
</feature>
<comment type="caution">
    <text evidence="8">The sequence shown here is derived from an EMBL/GenBank/DDBJ whole genome shotgun (WGS) entry which is preliminary data.</text>
</comment>
<gene>
    <name evidence="8" type="ORF">E2F46_16520</name>
</gene>
<dbReference type="PANTHER" id="PTHR30619">
    <property type="entry name" value="DNA INTERNALIZATION/COMPETENCE PROTEIN COMEC/REC2"/>
    <property type="match status" value="1"/>
</dbReference>
<keyword evidence="5 6" id="KW-0472">Membrane</keyword>
<keyword evidence="4 6" id="KW-1133">Transmembrane helix</keyword>
<protein>
    <submittedName>
        <fullName evidence="8">DNA internalization-related competence protein ComEC/Rec2</fullName>
    </submittedName>
</protein>
<feature type="transmembrane region" description="Helical" evidence="6">
    <location>
        <begin position="475"/>
        <end position="492"/>
    </location>
</feature>
<evidence type="ECO:0000256" key="4">
    <source>
        <dbReference type="ARBA" id="ARBA00022989"/>
    </source>
</evidence>
<dbReference type="SUPFAM" id="SSF56281">
    <property type="entry name" value="Metallo-hydrolase/oxidoreductase"/>
    <property type="match status" value="1"/>
</dbReference>
<dbReference type="InterPro" id="IPR025405">
    <property type="entry name" value="DUF4131"/>
</dbReference>
<dbReference type="InterPro" id="IPR036866">
    <property type="entry name" value="RibonucZ/Hydroxyglut_hydro"/>
</dbReference>
<keyword evidence="3 6" id="KW-0812">Transmembrane</keyword>
<feature type="transmembrane region" description="Helical" evidence="6">
    <location>
        <begin position="250"/>
        <end position="276"/>
    </location>
</feature>
<dbReference type="InterPro" id="IPR004797">
    <property type="entry name" value="Competence_ComEC/Rec2"/>
</dbReference>
<dbReference type="GO" id="GO:0005886">
    <property type="term" value="C:plasma membrane"/>
    <property type="evidence" value="ECO:0007669"/>
    <property type="project" value="UniProtKB-SubCell"/>
</dbReference>
<accession>A0A4R5TPL5</accession>
<dbReference type="Pfam" id="PF00753">
    <property type="entry name" value="Lactamase_B"/>
    <property type="match status" value="1"/>
</dbReference>
<dbReference type="NCBIfam" id="TIGR00361">
    <property type="entry name" value="ComEC_Rec2"/>
    <property type="match status" value="1"/>
</dbReference>
<dbReference type="Proteomes" id="UP000294796">
    <property type="component" value="Unassembled WGS sequence"/>
</dbReference>
<dbReference type="InterPro" id="IPR052159">
    <property type="entry name" value="Competence_DNA_uptake"/>
</dbReference>
<evidence type="ECO:0000256" key="1">
    <source>
        <dbReference type="ARBA" id="ARBA00004651"/>
    </source>
</evidence>
<evidence type="ECO:0000256" key="6">
    <source>
        <dbReference type="SAM" id="Phobius"/>
    </source>
</evidence>
<dbReference type="InterPro" id="IPR004477">
    <property type="entry name" value="ComEC_N"/>
</dbReference>
<dbReference type="Pfam" id="PF13567">
    <property type="entry name" value="DUF4131"/>
    <property type="match status" value="1"/>
</dbReference>
<dbReference type="SMART" id="SM00849">
    <property type="entry name" value="Lactamase_B"/>
    <property type="match status" value="1"/>
</dbReference>
<dbReference type="GO" id="GO:0030420">
    <property type="term" value="P:establishment of competence for transformation"/>
    <property type="evidence" value="ECO:0007669"/>
    <property type="project" value="InterPro"/>
</dbReference>